<dbReference type="Proteomes" id="UP001222027">
    <property type="component" value="Unassembled WGS sequence"/>
</dbReference>
<feature type="compositionally biased region" description="Basic and acidic residues" evidence="1">
    <location>
        <begin position="67"/>
        <end position="79"/>
    </location>
</feature>
<feature type="region of interest" description="Disordered" evidence="1">
    <location>
        <begin position="25"/>
        <end position="79"/>
    </location>
</feature>
<keyword evidence="3" id="KW-1185">Reference proteome</keyword>
<reference evidence="2 3" key="1">
    <citation type="submission" date="2022-12" db="EMBL/GenBank/DDBJ databases">
        <title>Chromosome-scale assembly of the Ensete ventricosum genome.</title>
        <authorList>
            <person name="Dussert Y."/>
            <person name="Stocks J."/>
            <person name="Wendawek A."/>
            <person name="Woldeyes F."/>
            <person name="Nichols R.A."/>
            <person name="Borrell J.S."/>
        </authorList>
    </citation>
    <scope>NUCLEOTIDE SEQUENCE [LARGE SCALE GENOMIC DNA]</scope>
    <source>
        <strain evidence="3">cv. Maze</strain>
        <tissue evidence="2">Seeds</tissue>
    </source>
</reference>
<protein>
    <submittedName>
        <fullName evidence="2">Uncharacterized protein</fullName>
    </submittedName>
</protein>
<evidence type="ECO:0000256" key="1">
    <source>
        <dbReference type="SAM" id="MobiDB-lite"/>
    </source>
</evidence>
<feature type="compositionally biased region" description="Basic and acidic residues" evidence="1">
    <location>
        <begin position="30"/>
        <end position="51"/>
    </location>
</feature>
<sequence length="79" mass="8675">MADPSPSPLHLSPAALHLSSDPAFAATLRPSDRPSEPDHYDRSLPRPRPDRTGAASSFLPHAAHIGRHFDEDEQKPFAR</sequence>
<organism evidence="2 3">
    <name type="scientific">Ensete ventricosum</name>
    <name type="common">Abyssinian banana</name>
    <name type="synonym">Musa ensete</name>
    <dbReference type="NCBI Taxonomy" id="4639"/>
    <lineage>
        <taxon>Eukaryota</taxon>
        <taxon>Viridiplantae</taxon>
        <taxon>Streptophyta</taxon>
        <taxon>Embryophyta</taxon>
        <taxon>Tracheophyta</taxon>
        <taxon>Spermatophyta</taxon>
        <taxon>Magnoliopsida</taxon>
        <taxon>Liliopsida</taxon>
        <taxon>Zingiberales</taxon>
        <taxon>Musaceae</taxon>
        <taxon>Ensete</taxon>
    </lineage>
</organism>
<dbReference type="EMBL" id="JAQQAF010000008">
    <property type="protein sequence ID" value="KAJ8465227.1"/>
    <property type="molecule type" value="Genomic_DNA"/>
</dbReference>
<dbReference type="AlphaFoldDB" id="A0AAV8P3B4"/>
<proteinExistence type="predicted"/>
<comment type="caution">
    <text evidence="2">The sequence shown here is derived from an EMBL/GenBank/DDBJ whole genome shotgun (WGS) entry which is preliminary data.</text>
</comment>
<name>A0AAV8P3B4_ENSVE</name>
<evidence type="ECO:0000313" key="2">
    <source>
        <dbReference type="EMBL" id="KAJ8465227.1"/>
    </source>
</evidence>
<evidence type="ECO:0000313" key="3">
    <source>
        <dbReference type="Proteomes" id="UP001222027"/>
    </source>
</evidence>
<accession>A0AAV8P3B4</accession>
<gene>
    <name evidence="2" type="ORF">OPV22_027779</name>
</gene>